<dbReference type="GO" id="GO:0016747">
    <property type="term" value="F:acyltransferase activity, transferring groups other than amino-acyl groups"/>
    <property type="evidence" value="ECO:0007669"/>
    <property type="project" value="InterPro"/>
</dbReference>
<accession>A0A162KV69</accession>
<name>A0A162KV69_CORDF</name>
<dbReference type="AlphaFoldDB" id="A0A162KV69"/>
<dbReference type="CDD" id="cd04301">
    <property type="entry name" value="NAT_SF"/>
    <property type="match status" value="1"/>
</dbReference>
<evidence type="ECO:0000256" key="2">
    <source>
        <dbReference type="ARBA" id="ARBA00023315"/>
    </source>
</evidence>
<protein>
    <submittedName>
        <fullName evidence="4">GCN5-N-acetyltransferase</fullName>
    </submittedName>
</protein>
<evidence type="ECO:0000256" key="1">
    <source>
        <dbReference type="ARBA" id="ARBA00022679"/>
    </source>
</evidence>
<dbReference type="Proteomes" id="UP000076881">
    <property type="component" value="Unassembled WGS sequence"/>
</dbReference>
<feature type="domain" description="N-acetyltransferase" evidence="3">
    <location>
        <begin position="17"/>
        <end position="167"/>
    </location>
</feature>
<dbReference type="InterPro" id="IPR000182">
    <property type="entry name" value="GNAT_dom"/>
</dbReference>
<dbReference type="OrthoDB" id="2744543at2759"/>
<evidence type="ECO:0000313" key="4">
    <source>
        <dbReference type="EMBL" id="OAA80238.1"/>
    </source>
</evidence>
<organism evidence="4 5">
    <name type="scientific">Akanthomyces lecanii RCEF 1005</name>
    <dbReference type="NCBI Taxonomy" id="1081108"/>
    <lineage>
        <taxon>Eukaryota</taxon>
        <taxon>Fungi</taxon>
        <taxon>Dikarya</taxon>
        <taxon>Ascomycota</taxon>
        <taxon>Pezizomycotina</taxon>
        <taxon>Sordariomycetes</taxon>
        <taxon>Hypocreomycetidae</taxon>
        <taxon>Hypocreales</taxon>
        <taxon>Cordycipitaceae</taxon>
        <taxon>Akanthomyces</taxon>
        <taxon>Cordyceps confragosa</taxon>
    </lineage>
</organism>
<evidence type="ECO:0000313" key="5">
    <source>
        <dbReference type="Proteomes" id="UP000076881"/>
    </source>
</evidence>
<reference evidence="4 5" key="1">
    <citation type="journal article" date="2016" name="Genome Biol. Evol.">
        <title>Divergent and convergent evolution of fungal pathogenicity.</title>
        <authorList>
            <person name="Shang Y."/>
            <person name="Xiao G."/>
            <person name="Zheng P."/>
            <person name="Cen K."/>
            <person name="Zhan S."/>
            <person name="Wang C."/>
        </authorList>
    </citation>
    <scope>NUCLEOTIDE SEQUENCE [LARGE SCALE GENOMIC DNA]</scope>
    <source>
        <strain evidence="4 5">RCEF 1005</strain>
    </source>
</reference>
<evidence type="ECO:0000259" key="3">
    <source>
        <dbReference type="PROSITE" id="PS51186"/>
    </source>
</evidence>
<dbReference type="SUPFAM" id="SSF55729">
    <property type="entry name" value="Acyl-CoA N-acyltransferases (Nat)"/>
    <property type="match status" value="1"/>
</dbReference>
<comment type="caution">
    <text evidence="4">The sequence shown here is derived from an EMBL/GenBank/DDBJ whole genome shotgun (WGS) entry which is preliminary data.</text>
</comment>
<dbReference type="STRING" id="1081108.A0A162KV69"/>
<dbReference type="PANTHER" id="PTHR43800">
    <property type="entry name" value="PEPTIDYL-LYSINE N-ACETYLTRANSFERASE YJAB"/>
    <property type="match status" value="1"/>
</dbReference>
<dbReference type="PANTHER" id="PTHR43800:SF1">
    <property type="entry name" value="PEPTIDYL-LYSINE N-ACETYLTRANSFERASE YJAB"/>
    <property type="match status" value="1"/>
</dbReference>
<keyword evidence="2" id="KW-0012">Acyltransferase</keyword>
<proteinExistence type="predicted"/>
<dbReference type="InterPro" id="IPR016181">
    <property type="entry name" value="Acyl_CoA_acyltransferase"/>
</dbReference>
<dbReference type="Gene3D" id="3.40.630.30">
    <property type="match status" value="1"/>
</dbReference>
<sequence length="185" mass="20463">MAENAFLIRKTTTADVAKLPAVERSAAKAFRSIPELAWIADDDPQTAARHLELMESGVSWVAVPDSGGGESLLADGHDPIGFLNGRLLNGFLHIWEMSVDERCQGRGIGKRLLQTAVDHARQRNYKGLTLTTFLDVPWNDGFYKARGFVLLAPQHVSPPLSKILNDEARDGLPRERRCAMMLELS</sequence>
<keyword evidence="1 4" id="KW-0808">Transferase</keyword>
<dbReference type="EMBL" id="AZHF01000002">
    <property type="protein sequence ID" value="OAA80238.1"/>
    <property type="molecule type" value="Genomic_DNA"/>
</dbReference>
<gene>
    <name evidence="4" type="ORF">LEL_03724</name>
</gene>
<keyword evidence="5" id="KW-1185">Reference proteome</keyword>
<dbReference type="PROSITE" id="PS51186">
    <property type="entry name" value="GNAT"/>
    <property type="match status" value="1"/>
</dbReference>
<dbReference type="Pfam" id="PF00583">
    <property type="entry name" value="Acetyltransf_1"/>
    <property type="match status" value="1"/>
</dbReference>